<organism evidence="4 5">
    <name type="scientific">Anaerobacillus alkaliphilus</name>
    <dbReference type="NCBI Taxonomy" id="1548597"/>
    <lineage>
        <taxon>Bacteria</taxon>
        <taxon>Bacillati</taxon>
        <taxon>Bacillota</taxon>
        <taxon>Bacilli</taxon>
        <taxon>Bacillales</taxon>
        <taxon>Bacillaceae</taxon>
        <taxon>Anaerobacillus</taxon>
    </lineage>
</organism>
<feature type="domain" description="Putative nitroreductase TM1586" evidence="3">
    <location>
        <begin position="16"/>
        <end position="249"/>
    </location>
</feature>
<dbReference type="EMBL" id="QOUX01000001">
    <property type="protein sequence ID" value="RXJ04062.1"/>
    <property type="molecule type" value="Genomic_DNA"/>
</dbReference>
<dbReference type="Proteomes" id="UP000290649">
    <property type="component" value="Unassembled WGS sequence"/>
</dbReference>
<evidence type="ECO:0000259" key="3">
    <source>
        <dbReference type="Pfam" id="PF14512"/>
    </source>
</evidence>
<dbReference type="Gene3D" id="3.40.109.10">
    <property type="entry name" value="NADH Oxidase"/>
    <property type="match status" value="1"/>
</dbReference>
<dbReference type="OrthoDB" id="9814075at2"/>
<reference evidence="4 5" key="1">
    <citation type="journal article" date="2019" name="Int. J. Syst. Evol. Microbiol.">
        <title>Anaerobacillus alkaliphilus sp. nov., a novel alkaliphilic and moderately halophilic bacterium.</title>
        <authorList>
            <person name="Borsodi A.K."/>
            <person name="Aszalos J.M."/>
            <person name="Bihari P."/>
            <person name="Nagy I."/>
            <person name="Schumann P."/>
            <person name="Sproer C."/>
            <person name="Kovacs A.L."/>
            <person name="Boka K."/>
            <person name="Dobosy P."/>
            <person name="Ovari M."/>
            <person name="Szili-Kovacs T."/>
            <person name="Toth E."/>
        </authorList>
    </citation>
    <scope>NUCLEOTIDE SEQUENCE [LARGE SCALE GENOMIC DNA]</scope>
    <source>
        <strain evidence="4 5">B16-10</strain>
    </source>
</reference>
<dbReference type="SUPFAM" id="SSF55469">
    <property type="entry name" value="FMN-dependent nitroreductase-like"/>
    <property type="match status" value="1"/>
</dbReference>
<protein>
    <submittedName>
        <fullName evidence="4">Nitroreductase</fullName>
    </submittedName>
</protein>
<name>A0A4Q0VXE5_9BACI</name>
<evidence type="ECO:0000256" key="2">
    <source>
        <dbReference type="ARBA" id="ARBA00023002"/>
    </source>
</evidence>
<accession>A0A4Q0VXE5</accession>
<dbReference type="PANTHER" id="PTHR43673:SF10">
    <property type="entry name" value="NADH DEHYDROGENASE_NAD(P)H NITROREDUCTASE XCC3605-RELATED"/>
    <property type="match status" value="1"/>
</dbReference>
<dbReference type="CDD" id="cd02062">
    <property type="entry name" value="Nitro_FMN_reductase"/>
    <property type="match status" value="1"/>
</dbReference>
<gene>
    <name evidence="4" type="ORF">DS745_01345</name>
</gene>
<dbReference type="PANTHER" id="PTHR43673">
    <property type="entry name" value="NAD(P)H NITROREDUCTASE YDGI-RELATED"/>
    <property type="match status" value="1"/>
</dbReference>
<dbReference type="AlphaFoldDB" id="A0A4Q0VXE5"/>
<evidence type="ECO:0000313" key="5">
    <source>
        <dbReference type="Proteomes" id="UP000290649"/>
    </source>
</evidence>
<comment type="caution">
    <text evidence="4">The sequence shown here is derived from an EMBL/GenBank/DDBJ whole genome shotgun (WGS) entry which is preliminary data.</text>
</comment>
<dbReference type="Pfam" id="PF14512">
    <property type="entry name" value="TM1586_NiRdase"/>
    <property type="match status" value="1"/>
</dbReference>
<dbReference type="InterPro" id="IPR029478">
    <property type="entry name" value="TM1586_NiRdase"/>
</dbReference>
<dbReference type="Gene3D" id="3.40.109.30">
    <property type="entry name" value="putative nitroreductase (tm1586), domain 2"/>
    <property type="match status" value="1"/>
</dbReference>
<comment type="similarity">
    <text evidence="1">Belongs to the nitroreductase family.</text>
</comment>
<proteinExistence type="inferred from homology"/>
<keyword evidence="5" id="KW-1185">Reference proteome</keyword>
<dbReference type="InterPro" id="IPR000415">
    <property type="entry name" value="Nitroreductase-like"/>
</dbReference>
<evidence type="ECO:0000313" key="4">
    <source>
        <dbReference type="EMBL" id="RXJ04062.1"/>
    </source>
</evidence>
<keyword evidence="2" id="KW-0560">Oxidoreductase</keyword>
<dbReference type="GO" id="GO:0016491">
    <property type="term" value="F:oxidoreductase activity"/>
    <property type="evidence" value="ECO:0007669"/>
    <property type="project" value="UniProtKB-KW"/>
</dbReference>
<sequence length="273" mass="30326">MKQGGVKMVLRFEKWFKAIQIRRSRRTYVTKQIESDSKEVLTDMIVELNQRYTGVKVVFVEKAPDAVFVGAVGPYGKITGAPAYLALVIDTDENFNYEKAGFIGQACVLEATLHGLSSCWVGGYFNKVIAAEEVGINENERVVAVIPIGYARKNLSLTEKMMNQVGDYHKRKSVEDISEGLAQEQWPDWVGSVVKSASLSPSAYNRQSIHFVVGEDGETITLRITNPSEETNVPKGIDRGIAMLHTEVATNHLNIPGAWHYDKEANVVAFQKS</sequence>
<evidence type="ECO:0000256" key="1">
    <source>
        <dbReference type="ARBA" id="ARBA00007118"/>
    </source>
</evidence>